<dbReference type="InterPro" id="IPR029044">
    <property type="entry name" value="Nucleotide-diphossugar_trans"/>
</dbReference>
<dbReference type="RefSeq" id="WP_221030579.1">
    <property type="nucleotide sequence ID" value="NZ_CP139781.1"/>
</dbReference>
<reference evidence="5 6" key="1">
    <citation type="submission" date="2021-08" db="EMBL/GenBank/DDBJ databases">
        <authorList>
            <person name="Zhang D."/>
            <person name="Zhang A."/>
            <person name="Wang L."/>
        </authorList>
    </citation>
    <scope>NUCLEOTIDE SEQUENCE [LARGE SCALE GENOMIC DNA]</scope>
    <source>
        <strain evidence="5 6">WL0086</strain>
    </source>
</reference>
<dbReference type="EC" id="2.4.-.-" evidence="5"/>
<keyword evidence="2 5" id="KW-0328">Glycosyltransferase</keyword>
<evidence type="ECO:0000256" key="2">
    <source>
        <dbReference type="ARBA" id="ARBA00022676"/>
    </source>
</evidence>
<comment type="similarity">
    <text evidence="1">Belongs to the glycosyltransferase 2 family.</text>
</comment>
<dbReference type="SUPFAM" id="SSF53448">
    <property type="entry name" value="Nucleotide-diphospho-sugar transferases"/>
    <property type="match status" value="1"/>
</dbReference>
<dbReference type="EMBL" id="CP139781">
    <property type="protein sequence ID" value="WRQ86741.1"/>
    <property type="molecule type" value="Genomic_DNA"/>
</dbReference>
<evidence type="ECO:0000256" key="3">
    <source>
        <dbReference type="ARBA" id="ARBA00022679"/>
    </source>
</evidence>
<keyword evidence="6" id="KW-1185">Reference proteome</keyword>
<dbReference type="Proteomes" id="UP000738431">
    <property type="component" value="Chromosome"/>
</dbReference>
<protein>
    <submittedName>
        <fullName evidence="5">Glycosyltransferase family 2 protein</fullName>
        <ecNumber evidence="5">2.4.-.-</ecNumber>
    </submittedName>
</protein>
<dbReference type="GO" id="GO:0016757">
    <property type="term" value="F:glycosyltransferase activity"/>
    <property type="evidence" value="ECO:0007669"/>
    <property type="project" value="UniProtKB-KW"/>
</dbReference>
<evidence type="ECO:0000313" key="5">
    <source>
        <dbReference type="EMBL" id="WRQ86741.1"/>
    </source>
</evidence>
<keyword evidence="3 5" id="KW-0808">Transferase</keyword>
<evidence type="ECO:0000259" key="4">
    <source>
        <dbReference type="Pfam" id="PF00535"/>
    </source>
</evidence>
<gene>
    <name evidence="5" type="ORF">K1X11_018165</name>
</gene>
<reference evidence="5 6" key="2">
    <citation type="submission" date="2023-12" db="EMBL/GenBank/DDBJ databases">
        <title>Description of an unclassified Opitutus bacterium of Verrucomicrobiota.</title>
        <authorList>
            <person name="Zhang D.-F."/>
        </authorList>
    </citation>
    <scope>NUCLEOTIDE SEQUENCE [LARGE SCALE GENOMIC DNA]</scope>
    <source>
        <strain evidence="5 6">WL0086</strain>
    </source>
</reference>
<dbReference type="InterPro" id="IPR001173">
    <property type="entry name" value="Glyco_trans_2-like"/>
</dbReference>
<dbReference type="PANTHER" id="PTHR43685">
    <property type="entry name" value="GLYCOSYLTRANSFERASE"/>
    <property type="match status" value="1"/>
</dbReference>
<feature type="domain" description="Glycosyltransferase 2-like" evidence="4">
    <location>
        <begin position="5"/>
        <end position="112"/>
    </location>
</feature>
<dbReference type="InterPro" id="IPR050834">
    <property type="entry name" value="Glycosyltransf_2"/>
</dbReference>
<sequence length="325" mass="35733">MPAVSVLMVFHRDGPHLRPAIASVLAQTWRDFELVLVDNGSGLDASDLGELGQDARVRWVHLPQNVGIPGGHNAGVAAARAPWVALMDYDDVSQPERLARQWAAAQTVGDDVGVISGQAERINAAGEPVGQCEFSLGPDDATRQRDYAAYAGAWVTQTSLVRREWLTALPYREVFPFAADLDWQARASERGAALILPDVLLRYRWHDGQTTQARRDEIERSRAVILLISQRRRAGRDERLAEALAELEGMSAAAAWWQVAEWAATEGWAEAAAYAARRSWVLERGWRRAGQAVRLIAALPAAARARAWRMALRGPVRALGVRGTP</sequence>
<evidence type="ECO:0000313" key="6">
    <source>
        <dbReference type="Proteomes" id="UP000738431"/>
    </source>
</evidence>
<dbReference type="Gene3D" id="3.90.550.10">
    <property type="entry name" value="Spore Coat Polysaccharide Biosynthesis Protein SpsA, Chain A"/>
    <property type="match status" value="1"/>
</dbReference>
<name>A0ABZ1C4T5_9BACT</name>
<proteinExistence type="inferred from homology"/>
<organism evidence="5 6">
    <name type="scientific">Actomonas aquatica</name>
    <dbReference type="NCBI Taxonomy" id="2866162"/>
    <lineage>
        <taxon>Bacteria</taxon>
        <taxon>Pseudomonadati</taxon>
        <taxon>Verrucomicrobiota</taxon>
        <taxon>Opitutia</taxon>
        <taxon>Opitutales</taxon>
        <taxon>Opitutaceae</taxon>
        <taxon>Actomonas</taxon>
    </lineage>
</organism>
<dbReference type="PANTHER" id="PTHR43685:SF5">
    <property type="entry name" value="GLYCOSYLTRANSFERASE EPSE-RELATED"/>
    <property type="match status" value="1"/>
</dbReference>
<evidence type="ECO:0000256" key="1">
    <source>
        <dbReference type="ARBA" id="ARBA00006739"/>
    </source>
</evidence>
<accession>A0ABZ1C4T5</accession>
<dbReference type="Pfam" id="PF00535">
    <property type="entry name" value="Glycos_transf_2"/>
    <property type="match status" value="1"/>
</dbReference>